<dbReference type="AlphaFoldDB" id="A0AA44Y4C0"/>
<dbReference type="Proteomes" id="UP000237632">
    <property type="component" value="Unassembled WGS sequence"/>
</dbReference>
<accession>A0AA44Y4C0</accession>
<protein>
    <submittedName>
        <fullName evidence="1">Uncharacterized protein</fullName>
    </submittedName>
</protein>
<comment type="caution">
    <text evidence="1">The sequence shown here is derived from an EMBL/GenBank/DDBJ whole genome shotgun (WGS) entry which is preliminary data.</text>
</comment>
<dbReference type="EMBL" id="PVHK01000023">
    <property type="protein sequence ID" value="PRH43764.1"/>
    <property type="molecule type" value="Genomic_DNA"/>
</dbReference>
<sequence>MARFMWQRCIAICDALPDPLRTARSFQQIGKLRIEFIRSSGSSQYRVPVSLHTVGQLRSIDNFLKS</sequence>
<proteinExistence type="predicted"/>
<name>A0AA44Y4C0_BURVI</name>
<evidence type="ECO:0000313" key="1">
    <source>
        <dbReference type="EMBL" id="PRH43764.1"/>
    </source>
</evidence>
<evidence type="ECO:0000313" key="2">
    <source>
        <dbReference type="Proteomes" id="UP000237632"/>
    </source>
</evidence>
<gene>
    <name evidence="1" type="ORF">C6T65_03330</name>
</gene>
<organism evidence="1 2">
    <name type="scientific">Burkholderia vietnamiensis</name>
    <dbReference type="NCBI Taxonomy" id="60552"/>
    <lineage>
        <taxon>Bacteria</taxon>
        <taxon>Pseudomonadati</taxon>
        <taxon>Pseudomonadota</taxon>
        <taxon>Betaproteobacteria</taxon>
        <taxon>Burkholderiales</taxon>
        <taxon>Burkholderiaceae</taxon>
        <taxon>Burkholderia</taxon>
        <taxon>Burkholderia cepacia complex</taxon>
    </lineage>
</organism>
<reference evidence="1 2" key="1">
    <citation type="submission" date="2018-03" db="EMBL/GenBank/DDBJ databases">
        <authorList>
            <person name="Nguyen K."/>
            <person name="Fouts D."/>
            <person name="Sutton G."/>
        </authorList>
    </citation>
    <scope>NUCLEOTIDE SEQUENCE [LARGE SCALE GENOMIC DNA]</scope>
    <source>
        <strain evidence="1 2">AU3578</strain>
    </source>
</reference>